<dbReference type="EMBL" id="PQAP01000051">
    <property type="protein sequence ID" value="PWB73629.1"/>
    <property type="molecule type" value="Genomic_DNA"/>
</dbReference>
<dbReference type="AlphaFoldDB" id="A0A855X8H3"/>
<accession>A0A855X8H3</accession>
<protein>
    <submittedName>
        <fullName evidence="1">Uncharacterized protein</fullName>
    </submittedName>
</protein>
<gene>
    <name evidence="1" type="ORF">C3F09_05035</name>
</gene>
<comment type="caution">
    <text evidence="1">The sequence shown here is derived from an EMBL/GenBank/DDBJ whole genome shotgun (WGS) entry which is preliminary data.</text>
</comment>
<evidence type="ECO:0000313" key="1">
    <source>
        <dbReference type="EMBL" id="PWB73629.1"/>
    </source>
</evidence>
<sequence>MIYSFKYRDAVIEFKGNRARAVIHAKDPIQAMTRARELFPNLREETVKARSAEEYVVRFKVAFNYRMSLLKSVERASRLKRSIDSYNRGRYVDRYIVAMLCRLTGAPEWLAAMNLKDEISDLRRAAVVAREVPNVMGFVDWDIAIYNFLELNSKPGHHSRVVRKVRA</sequence>
<proteinExistence type="predicted"/>
<reference evidence="1 2" key="1">
    <citation type="journal article" date="2018" name="ISME J.">
        <title>A methanotrophic archaeon couples anaerobic oxidation of methane to Fe(III) reduction.</title>
        <authorList>
            <person name="Cai C."/>
            <person name="Leu A.O."/>
            <person name="Xie G.J."/>
            <person name="Guo J."/>
            <person name="Feng Y."/>
            <person name="Zhao J.X."/>
            <person name="Tyson G.W."/>
            <person name="Yuan Z."/>
            <person name="Hu S."/>
        </authorList>
    </citation>
    <scope>NUCLEOTIDE SEQUENCE [LARGE SCALE GENOMIC DNA]</scope>
    <source>
        <strain evidence="1">FeB_12</strain>
    </source>
</reference>
<name>A0A855X8H3_9BACT</name>
<organism evidence="1 2">
    <name type="scientific">candidate division GN15 bacterium</name>
    <dbReference type="NCBI Taxonomy" id="2072418"/>
    <lineage>
        <taxon>Bacteria</taxon>
        <taxon>candidate division GN15</taxon>
    </lineage>
</organism>
<dbReference type="Proteomes" id="UP000250918">
    <property type="component" value="Unassembled WGS sequence"/>
</dbReference>
<evidence type="ECO:0000313" key="2">
    <source>
        <dbReference type="Proteomes" id="UP000250918"/>
    </source>
</evidence>